<evidence type="ECO:0000256" key="1">
    <source>
        <dbReference type="ARBA" id="ARBA00007689"/>
    </source>
</evidence>
<evidence type="ECO:0000259" key="2">
    <source>
        <dbReference type="Pfam" id="PF03795"/>
    </source>
</evidence>
<dbReference type="RefSeq" id="WP_011391319.1">
    <property type="nucleotide sequence ID" value="NC_007643.1"/>
</dbReference>
<dbReference type="PANTHER" id="PTHR33606:SF3">
    <property type="entry name" value="PROTEIN YCII"/>
    <property type="match status" value="1"/>
</dbReference>
<dbReference type="PATRIC" id="fig|269796.9.peg.3693"/>
<proteinExistence type="inferred from homology"/>
<sequence length="96" mass="10137">MLFAVHCVDKPDHAAVRLENRAAHLDYAHGWDAKIVFGGPLLSGDGTGMVGSLLVLDVADRAEAEAFCAGDPYGKAGLFEAVIIRPYKIVLGTRAG</sequence>
<dbReference type="EnsemblBacteria" id="ABC24366">
    <property type="protein sequence ID" value="ABC24366"/>
    <property type="gene ID" value="Rru_A3572"/>
</dbReference>
<keyword evidence="4" id="KW-1185">Reference proteome</keyword>
<reference evidence="3 4" key="1">
    <citation type="journal article" date="2011" name="Stand. Genomic Sci.">
        <title>Complete genome sequence of Rhodospirillum rubrum type strain (S1).</title>
        <authorList>
            <person name="Munk A.C."/>
            <person name="Copeland A."/>
            <person name="Lucas S."/>
            <person name="Lapidus A."/>
            <person name="Del Rio T.G."/>
            <person name="Barry K."/>
            <person name="Detter J.C."/>
            <person name="Hammon N."/>
            <person name="Israni S."/>
            <person name="Pitluck S."/>
            <person name="Brettin T."/>
            <person name="Bruce D."/>
            <person name="Han C."/>
            <person name="Tapia R."/>
            <person name="Gilna P."/>
            <person name="Schmutz J."/>
            <person name="Larimer F."/>
            <person name="Land M."/>
            <person name="Kyrpides N.C."/>
            <person name="Mavromatis K."/>
            <person name="Richardson P."/>
            <person name="Rohde M."/>
            <person name="Goker M."/>
            <person name="Klenk H.P."/>
            <person name="Zhang Y."/>
            <person name="Roberts G.P."/>
            <person name="Reslewic S."/>
            <person name="Schwartz D.C."/>
        </authorList>
    </citation>
    <scope>NUCLEOTIDE SEQUENCE [LARGE SCALE GENOMIC DNA]</scope>
    <source>
        <strain evidence="4">ATCC 11170 / ATH 1.1.1 / DSM 467 / LMG 4362 / NCIMB 8255 / S1</strain>
    </source>
</reference>
<dbReference type="SUPFAM" id="SSF54909">
    <property type="entry name" value="Dimeric alpha+beta barrel"/>
    <property type="match status" value="1"/>
</dbReference>
<dbReference type="InterPro" id="IPR051807">
    <property type="entry name" value="Sec-metab_biosynth-assoc"/>
</dbReference>
<dbReference type="Pfam" id="PF03795">
    <property type="entry name" value="YCII"/>
    <property type="match status" value="1"/>
</dbReference>
<dbReference type="eggNOG" id="COG2350">
    <property type="taxonomic scope" value="Bacteria"/>
</dbReference>
<dbReference type="STRING" id="269796.Rru_A3572"/>
<name>Q2RNC9_RHORT</name>
<dbReference type="InterPro" id="IPR005545">
    <property type="entry name" value="YCII"/>
</dbReference>
<accession>Q2RNC9</accession>
<comment type="similarity">
    <text evidence="1">Belongs to the YciI family.</text>
</comment>
<protein>
    <submittedName>
        <fullName evidence="3">YCII-related</fullName>
    </submittedName>
</protein>
<dbReference type="KEGG" id="rru:Rru_A3572"/>
<dbReference type="HOGENOM" id="CLU_110355_3_1_5"/>
<dbReference type="PhylomeDB" id="Q2RNC9"/>
<dbReference type="PANTHER" id="PTHR33606">
    <property type="entry name" value="PROTEIN YCII"/>
    <property type="match status" value="1"/>
</dbReference>
<dbReference type="Gene3D" id="3.30.70.1060">
    <property type="entry name" value="Dimeric alpha+beta barrel"/>
    <property type="match status" value="1"/>
</dbReference>
<dbReference type="AlphaFoldDB" id="Q2RNC9"/>
<evidence type="ECO:0000313" key="3">
    <source>
        <dbReference type="EMBL" id="ABC24366.1"/>
    </source>
</evidence>
<dbReference type="Proteomes" id="UP000001929">
    <property type="component" value="Chromosome"/>
</dbReference>
<organism evidence="3 4">
    <name type="scientific">Rhodospirillum rubrum (strain ATCC 11170 / ATH 1.1.1 / DSM 467 / LMG 4362 / NCIMB 8255 / S1)</name>
    <dbReference type="NCBI Taxonomy" id="269796"/>
    <lineage>
        <taxon>Bacteria</taxon>
        <taxon>Pseudomonadati</taxon>
        <taxon>Pseudomonadota</taxon>
        <taxon>Alphaproteobacteria</taxon>
        <taxon>Rhodospirillales</taxon>
        <taxon>Rhodospirillaceae</taxon>
        <taxon>Rhodospirillum</taxon>
    </lineage>
</organism>
<evidence type="ECO:0000313" key="4">
    <source>
        <dbReference type="Proteomes" id="UP000001929"/>
    </source>
</evidence>
<dbReference type="InterPro" id="IPR011008">
    <property type="entry name" value="Dimeric_a/b-barrel"/>
</dbReference>
<dbReference type="EMBL" id="CP000230">
    <property type="protein sequence ID" value="ABC24366.1"/>
    <property type="molecule type" value="Genomic_DNA"/>
</dbReference>
<feature type="domain" description="YCII-related" evidence="2">
    <location>
        <begin position="1"/>
        <end position="87"/>
    </location>
</feature>
<gene>
    <name evidence="3" type="ordered locus">Rru_A3572</name>
</gene>